<proteinExistence type="predicted"/>
<dbReference type="Pfam" id="PF07811">
    <property type="entry name" value="TadE"/>
    <property type="match status" value="1"/>
</dbReference>
<protein>
    <recommendedName>
        <fullName evidence="1">TadE-like domain-containing protein</fullName>
    </recommendedName>
</protein>
<keyword evidence="3" id="KW-1185">Reference proteome</keyword>
<dbReference type="NCBIfam" id="NF041390">
    <property type="entry name" value="TadE_Rv3655c"/>
    <property type="match status" value="1"/>
</dbReference>
<name>A0A1I2GZ88_9MICO</name>
<gene>
    <name evidence="2" type="ORF">SAMN04488035_2073</name>
</gene>
<dbReference type="STRING" id="285351.SAMN04488035_2073"/>
<organism evidence="2 3">
    <name type="scientific">Flavimobilis marinus</name>
    <dbReference type="NCBI Taxonomy" id="285351"/>
    <lineage>
        <taxon>Bacteria</taxon>
        <taxon>Bacillati</taxon>
        <taxon>Actinomycetota</taxon>
        <taxon>Actinomycetes</taxon>
        <taxon>Micrococcales</taxon>
        <taxon>Jonesiaceae</taxon>
        <taxon>Flavimobilis</taxon>
    </lineage>
</organism>
<evidence type="ECO:0000259" key="1">
    <source>
        <dbReference type="Pfam" id="PF07811"/>
    </source>
</evidence>
<dbReference type="Proteomes" id="UP000198520">
    <property type="component" value="Unassembled WGS sequence"/>
</dbReference>
<accession>A0A1I2GZ88</accession>
<dbReference type="InterPro" id="IPR049790">
    <property type="entry name" value="Rv3655c/TadE"/>
</dbReference>
<sequence length="115" mass="11663">MRRLRGDRGAVTAEIALALPAVVLVLLVVLSVGAAGIAQLRATDGARVAARAVTAGYDDAEAAAQARAVAGEGASVAVVRDGEWVRVTVRRPLGASWTPAAGLRARATAVARVEP</sequence>
<evidence type="ECO:0000313" key="2">
    <source>
        <dbReference type="EMBL" id="SFF22460.1"/>
    </source>
</evidence>
<dbReference type="EMBL" id="FONZ01000003">
    <property type="protein sequence ID" value="SFF22460.1"/>
    <property type="molecule type" value="Genomic_DNA"/>
</dbReference>
<feature type="domain" description="TadE-like" evidence="1">
    <location>
        <begin position="9"/>
        <end position="51"/>
    </location>
</feature>
<dbReference type="AlphaFoldDB" id="A0A1I2GZ88"/>
<reference evidence="3" key="1">
    <citation type="submission" date="2016-10" db="EMBL/GenBank/DDBJ databases">
        <authorList>
            <person name="Varghese N."/>
            <person name="Submissions S."/>
        </authorList>
    </citation>
    <scope>NUCLEOTIDE SEQUENCE [LARGE SCALE GENOMIC DNA]</scope>
    <source>
        <strain evidence="3">DSM 19083</strain>
    </source>
</reference>
<evidence type="ECO:0000313" key="3">
    <source>
        <dbReference type="Proteomes" id="UP000198520"/>
    </source>
</evidence>
<dbReference type="InterPro" id="IPR012495">
    <property type="entry name" value="TadE-like_dom"/>
</dbReference>